<gene>
    <name evidence="3" type="ORF">AUCHE_24_00380</name>
</gene>
<keyword evidence="4" id="KW-1185">Reference proteome</keyword>
<dbReference type="eggNOG" id="COG3315">
    <property type="taxonomic scope" value="Bacteria"/>
</dbReference>
<dbReference type="InterPro" id="IPR007213">
    <property type="entry name" value="Ppm1/Ppm2/Tcmp"/>
</dbReference>
<name>K6VAV7_9MICO</name>
<dbReference type="SUPFAM" id="SSF53335">
    <property type="entry name" value="S-adenosyl-L-methionine-dependent methyltransferases"/>
    <property type="match status" value="1"/>
</dbReference>
<comment type="caution">
    <text evidence="3">The sequence shown here is derived from an EMBL/GenBank/DDBJ whole genome shotgun (WGS) entry which is preliminary data.</text>
</comment>
<dbReference type="Pfam" id="PF04072">
    <property type="entry name" value="LCM"/>
    <property type="match status" value="1"/>
</dbReference>
<dbReference type="PANTHER" id="PTHR43619">
    <property type="entry name" value="S-ADENOSYL-L-METHIONINE-DEPENDENT METHYLTRANSFERASE YKTD-RELATED"/>
    <property type="match status" value="1"/>
</dbReference>
<evidence type="ECO:0000256" key="1">
    <source>
        <dbReference type="ARBA" id="ARBA00022603"/>
    </source>
</evidence>
<organism evidence="3 4">
    <name type="scientific">Austwickia chelonae NBRC 105200</name>
    <dbReference type="NCBI Taxonomy" id="1184607"/>
    <lineage>
        <taxon>Bacteria</taxon>
        <taxon>Bacillati</taxon>
        <taxon>Actinomycetota</taxon>
        <taxon>Actinomycetes</taxon>
        <taxon>Micrococcales</taxon>
        <taxon>Dermatophilaceae</taxon>
        <taxon>Austwickia</taxon>
    </lineage>
</organism>
<dbReference type="STRING" id="100225.SAMN05421595_3075"/>
<dbReference type="AlphaFoldDB" id="K6VAV7"/>
<dbReference type="InterPro" id="IPR029063">
    <property type="entry name" value="SAM-dependent_MTases_sf"/>
</dbReference>
<evidence type="ECO:0000256" key="2">
    <source>
        <dbReference type="ARBA" id="ARBA00022679"/>
    </source>
</evidence>
<keyword evidence="1" id="KW-0489">Methyltransferase</keyword>
<evidence type="ECO:0000313" key="3">
    <source>
        <dbReference type="EMBL" id="GAB79383.1"/>
    </source>
</evidence>
<evidence type="ECO:0008006" key="5">
    <source>
        <dbReference type="Google" id="ProtNLM"/>
    </source>
</evidence>
<dbReference type="EMBL" id="BAGZ01000024">
    <property type="protein sequence ID" value="GAB79383.1"/>
    <property type="molecule type" value="Genomic_DNA"/>
</dbReference>
<dbReference type="GO" id="GO:0008168">
    <property type="term" value="F:methyltransferase activity"/>
    <property type="evidence" value="ECO:0007669"/>
    <property type="project" value="UniProtKB-KW"/>
</dbReference>
<accession>K6VAV7</accession>
<reference evidence="3 4" key="1">
    <citation type="submission" date="2012-08" db="EMBL/GenBank/DDBJ databases">
        <title>Whole genome shotgun sequence of Austwickia chelonae NBRC 105200.</title>
        <authorList>
            <person name="Yoshida I."/>
            <person name="Hosoyama A."/>
            <person name="Tsuchikane K."/>
            <person name="Katsumata H."/>
            <person name="Ando Y."/>
            <person name="Ohji S."/>
            <person name="Hamada M."/>
            <person name="Tamura T."/>
            <person name="Yamazoe A."/>
            <person name="Yamazaki S."/>
            <person name="Fujita N."/>
        </authorList>
    </citation>
    <scope>NUCLEOTIDE SEQUENCE [LARGE SCALE GENOMIC DNA]</scope>
    <source>
        <strain evidence="3 4">NBRC 105200</strain>
    </source>
</reference>
<proteinExistence type="predicted"/>
<dbReference type="GO" id="GO:0032259">
    <property type="term" value="P:methylation"/>
    <property type="evidence" value="ECO:0007669"/>
    <property type="project" value="UniProtKB-KW"/>
</dbReference>
<dbReference type="Gene3D" id="3.40.50.150">
    <property type="entry name" value="Vaccinia Virus protein VP39"/>
    <property type="match status" value="1"/>
</dbReference>
<sequence>MAIDKNTEPRPLFGNAVGSTLVTALYARAFGAQMFDVPEWEDPQALQAWQALAPLAAEQGIDLESLVLKEDVNVVGTIRRSQALDSRVCEFVAAHPGAQIVTLGVGLCNRASRLADLDAEWVGVDFPAVVDLRRRLLPEDATRLVAGSATDRPWLSEIDPTRPAVFVAEGFLMYLDRARVTQLLVRISDRMCAPVRVVADMHHSLFVLPTSPITGRTGADYHFGVSSPQAFAELSPGWSLVGADDTMAPIKPSSARISRVFALATKGMAFGVVTIENDR</sequence>
<dbReference type="OrthoDB" id="9800233at2"/>
<dbReference type="PANTHER" id="PTHR43619:SF2">
    <property type="entry name" value="S-ADENOSYL-L-METHIONINE-DEPENDENT METHYLTRANSFERASES SUPERFAMILY PROTEIN"/>
    <property type="match status" value="1"/>
</dbReference>
<protein>
    <recommendedName>
        <fullName evidence="5">Methyltransferase</fullName>
    </recommendedName>
</protein>
<evidence type="ECO:0000313" key="4">
    <source>
        <dbReference type="Proteomes" id="UP000008495"/>
    </source>
</evidence>
<dbReference type="RefSeq" id="WP_006504141.1">
    <property type="nucleotide sequence ID" value="NZ_BAGZ01000024.1"/>
</dbReference>
<keyword evidence="2" id="KW-0808">Transferase</keyword>
<dbReference type="Proteomes" id="UP000008495">
    <property type="component" value="Unassembled WGS sequence"/>
</dbReference>